<sequence>MRPEAKRRQLVASHRMNAYSDIRSRQTPIPTPPPVRTGTSLLIGLGVAVLSTGLDRGIQVGVMIIAIAAGLLLMFGHPYRREIREFLKKKNAVIRLRPSQLLPLFLVWLALMIVPVFAPLPLWGTALVWLATSGWMFWIFPHIDGTRALAYA</sequence>
<feature type="transmembrane region" description="Helical" evidence="1">
    <location>
        <begin position="60"/>
        <end position="80"/>
    </location>
</feature>
<keyword evidence="1" id="KW-1133">Transmembrane helix</keyword>
<name>A0A6B8VUV9_9CORY</name>
<feature type="transmembrane region" description="Helical" evidence="1">
    <location>
        <begin position="126"/>
        <end position="143"/>
    </location>
</feature>
<dbReference type="KEGG" id="ccoe:CETAM_02755"/>
<accession>A0A6B8VUV9</accession>
<feature type="transmembrane region" description="Helical" evidence="1">
    <location>
        <begin position="101"/>
        <end position="120"/>
    </location>
</feature>
<dbReference type="AlphaFoldDB" id="A0A6B8VUV9"/>
<evidence type="ECO:0000313" key="3">
    <source>
        <dbReference type="Proteomes" id="UP000425178"/>
    </source>
</evidence>
<evidence type="ECO:0000313" key="2">
    <source>
        <dbReference type="EMBL" id="QGU03831.1"/>
    </source>
</evidence>
<keyword evidence="3" id="KW-1185">Reference proteome</keyword>
<keyword evidence="1" id="KW-0812">Transmembrane</keyword>
<evidence type="ECO:0000256" key="1">
    <source>
        <dbReference type="SAM" id="Phobius"/>
    </source>
</evidence>
<organism evidence="2 3">
    <name type="scientific">Corynebacterium comes</name>
    <dbReference type="NCBI Taxonomy" id="2675218"/>
    <lineage>
        <taxon>Bacteria</taxon>
        <taxon>Bacillati</taxon>
        <taxon>Actinomycetota</taxon>
        <taxon>Actinomycetes</taxon>
        <taxon>Mycobacteriales</taxon>
        <taxon>Corynebacteriaceae</taxon>
        <taxon>Corynebacterium</taxon>
    </lineage>
</organism>
<dbReference type="EMBL" id="CP046453">
    <property type="protein sequence ID" value="QGU03831.1"/>
    <property type="molecule type" value="Genomic_DNA"/>
</dbReference>
<keyword evidence="1" id="KW-0472">Membrane</keyword>
<proteinExistence type="predicted"/>
<feature type="transmembrane region" description="Helical" evidence="1">
    <location>
        <begin position="35"/>
        <end position="54"/>
    </location>
</feature>
<gene>
    <name evidence="2" type="ORF">CETAM_02755</name>
</gene>
<protein>
    <submittedName>
        <fullName evidence="2">Uncharacterized protein</fullName>
    </submittedName>
</protein>
<dbReference type="Proteomes" id="UP000425178">
    <property type="component" value="Chromosome"/>
</dbReference>
<reference evidence="2 3" key="1">
    <citation type="journal article" date="2021" name="Int. J. Syst. Evol. Microbiol.">
        <title>Classification of three corynebacterial strains isolated from a small paddock in North Rhine-Westphalia: proposal of &lt;i&gt;Corynebacterium kalinowskii&lt;/i&gt; sp. nov., &lt;i&gt;Corynebacterium comes&lt;/i&gt; sp. nov. and &lt;i&gt;Corynebacterium occultum&lt;/i&gt; sp. nov.</title>
        <authorList>
            <person name="Schaffert L."/>
            <person name="Ruwe M."/>
            <person name="Milse J."/>
            <person name="Hanuschka K."/>
            <person name="Ortseifen V."/>
            <person name="Droste J."/>
            <person name="Brandt D."/>
            <person name="Schl L."/>
            <person name="Kutter Y."/>
            <person name="Vinke S."/>
            <person name="Vieh P."/>
            <person name="Jacob L."/>
            <person name="L N.C."/>
            <person name="Schulte-Berndt E."/>
            <person name="Hain C."/>
            <person name="Linder M."/>
            <person name="Schmidt P."/>
            <person name="Wollenschl L."/>
            <person name="Luttermann T."/>
            <person name="Thieme E."/>
            <person name="Hassa J."/>
            <person name="Haak M."/>
            <person name="Wittchen M."/>
            <person name="Mentz A."/>
            <person name="Persicke M."/>
            <person name="Busche T."/>
            <person name="R C."/>
        </authorList>
    </citation>
    <scope>NUCLEOTIDE SEQUENCE [LARGE SCALE GENOMIC DNA]</scope>
    <source>
        <strain evidence="2 3">2019</strain>
    </source>
</reference>